<dbReference type="InterPro" id="IPR030395">
    <property type="entry name" value="GP_PDE_dom"/>
</dbReference>
<dbReference type="Pfam" id="PF03009">
    <property type="entry name" value="GDPD"/>
    <property type="match status" value="1"/>
</dbReference>
<dbReference type="GO" id="GO:0008081">
    <property type="term" value="F:phosphoric diester hydrolase activity"/>
    <property type="evidence" value="ECO:0007669"/>
    <property type="project" value="InterPro"/>
</dbReference>
<comment type="caution">
    <text evidence="3">The sequence shown here is derived from an EMBL/GenBank/DDBJ whole genome shotgun (WGS) entry which is preliminary data.</text>
</comment>
<reference evidence="3" key="2">
    <citation type="journal article" date="2021" name="PeerJ">
        <title>Extensive microbial diversity within the chicken gut microbiome revealed by metagenomics and culture.</title>
        <authorList>
            <person name="Gilroy R."/>
            <person name="Ravi A."/>
            <person name="Getino M."/>
            <person name="Pursley I."/>
            <person name="Horton D.L."/>
            <person name="Alikhan N.F."/>
            <person name="Baker D."/>
            <person name="Gharbi K."/>
            <person name="Hall N."/>
            <person name="Watson M."/>
            <person name="Adriaenssens E.M."/>
            <person name="Foster-Nyarko E."/>
            <person name="Jarju S."/>
            <person name="Secka A."/>
            <person name="Antonio M."/>
            <person name="Oren A."/>
            <person name="Chaudhuri R.R."/>
            <person name="La Ragione R."/>
            <person name="Hildebrand F."/>
            <person name="Pallen M.J."/>
        </authorList>
    </citation>
    <scope>NUCLEOTIDE SEQUENCE</scope>
    <source>
        <strain evidence="3">ChiSjej6B24-2974</strain>
    </source>
</reference>
<keyword evidence="1" id="KW-0732">Signal</keyword>
<dbReference type="GO" id="GO:0006629">
    <property type="term" value="P:lipid metabolic process"/>
    <property type="evidence" value="ECO:0007669"/>
    <property type="project" value="InterPro"/>
</dbReference>
<name>A0A9D0ZLJ7_9FIRM</name>
<dbReference type="SUPFAM" id="SSF51695">
    <property type="entry name" value="PLC-like phosphodiesterases"/>
    <property type="match status" value="1"/>
</dbReference>
<evidence type="ECO:0000259" key="2">
    <source>
        <dbReference type="PROSITE" id="PS51704"/>
    </source>
</evidence>
<evidence type="ECO:0000313" key="4">
    <source>
        <dbReference type="Proteomes" id="UP000824260"/>
    </source>
</evidence>
<gene>
    <name evidence="3" type="ORF">IAA52_06030</name>
</gene>
<dbReference type="EMBL" id="DVFZ01000057">
    <property type="protein sequence ID" value="HIQ82645.1"/>
    <property type="molecule type" value="Genomic_DNA"/>
</dbReference>
<dbReference type="PANTHER" id="PTHR46211:SF1">
    <property type="entry name" value="GLYCEROPHOSPHODIESTER PHOSPHODIESTERASE, CYTOPLASMIC"/>
    <property type="match status" value="1"/>
</dbReference>
<dbReference type="Gene3D" id="3.20.20.190">
    <property type="entry name" value="Phosphatidylinositol (PI) phosphodiesterase"/>
    <property type="match status" value="1"/>
</dbReference>
<protein>
    <recommendedName>
        <fullName evidence="2">GP-PDE domain-containing protein</fullName>
    </recommendedName>
</protein>
<feature type="signal peptide" evidence="1">
    <location>
        <begin position="1"/>
        <end position="20"/>
    </location>
</feature>
<sequence>MKKLTALVALALSAVLPAMAVAEEAAPTPAPVPAEEIMAYSQVYEPETSFVLSSTVAWNADATALDVADADVRPATALVYVDAALRVTDAAGNEIAASLDEYIAATAGAIIPALYVFDAEAAAALKFYLIESGLGDVFVAASHENAALVKDVASLNPVRGLVDFRDIVEADEDVLDDIIATTNGSHAKVCLISEAIATEENIQYLQGRCSTVWVAASSENAALLAQYTNGANGVLVDDYQAAIDALGFFQDGAPSILRPSLIVGHRGMPSEYIENTTLSAIGAYTAGADSIENDIHLTADREIIINHDESLARLFNRPDIENLNILTLDEILAIPFVNDTDTGVQAANNQGADESRYGYIRYLSSQRMPTLREFFELFKDSGVVHDTEIKTNDPAIVIALHNLVDEYDNFGEVFTISFNVNILEEMYKSWPEMSVGALGMEGYADPESNLPMYESYGEMIESGEATVEECVAMLYAELDKWNATYNPASGFSYDVVSAGRHRGLTVWPWTYNDAATFAEAYLNGIYGLTTNFAWWTSDFIVDIDASDAAIAVGGELPAPTVTTQNGEQVTVDGLEAIVVSGALDSEGEALVIYRLKQELVIDGASYGEYYLYSNPFTVTVTAA</sequence>
<dbReference type="InterPro" id="IPR017946">
    <property type="entry name" value="PLC-like_Pdiesterase_TIM-brl"/>
</dbReference>
<dbReference type="AlphaFoldDB" id="A0A9D0ZLJ7"/>
<dbReference type="PROSITE" id="PS51704">
    <property type="entry name" value="GP_PDE"/>
    <property type="match status" value="1"/>
</dbReference>
<evidence type="ECO:0000256" key="1">
    <source>
        <dbReference type="SAM" id="SignalP"/>
    </source>
</evidence>
<accession>A0A9D0ZLJ7</accession>
<organism evidence="3 4">
    <name type="scientific">Candidatus Pullichristensenella stercorigallinarum</name>
    <dbReference type="NCBI Taxonomy" id="2840909"/>
    <lineage>
        <taxon>Bacteria</taxon>
        <taxon>Bacillati</taxon>
        <taxon>Bacillota</taxon>
        <taxon>Clostridia</taxon>
        <taxon>Candidatus Pullichristensenella</taxon>
    </lineage>
</organism>
<feature type="domain" description="GP-PDE" evidence="2">
    <location>
        <begin position="260"/>
        <end position="540"/>
    </location>
</feature>
<dbReference type="PANTHER" id="PTHR46211">
    <property type="entry name" value="GLYCEROPHOSPHORYL DIESTER PHOSPHODIESTERASE"/>
    <property type="match status" value="1"/>
</dbReference>
<proteinExistence type="predicted"/>
<feature type="chain" id="PRO_5038404534" description="GP-PDE domain-containing protein" evidence="1">
    <location>
        <begin position="21"/>
        <end position="623"/>
    </location>
</feature>
<reference evidence="3" key="1">
    <citation type="submission" date="2020-10" db="EMBL/GenBank/DDBJ databases">
        <authorList>
            <person name="Gilroy R."/>
        </authorList>
    </citation>
    <scope>NUCLEOTIDE SEQUENCE</scope>
    <source>
        <strain evidence="3">ChiSjej6B24-2974</strain>
    </source>
</reference>
<evidence type="ECO:0000313" key="3">
    <source>
        <dbReference type="EMBL" id="HIQ82645.1"/>
    </source>
</evidence>
<dbReference type="Proteomes" id="UP000824260">
    <property type="component" value="Unassembled WGS sequence"/>
</dbReference>